<dbReference type="AlphaFoldDB" id="A0A0R3T6W3"/>
<dbReference type="InterPro" id="IPR011545">
    <property type="entry name" value="DEAD/DEAH_box_helicase_dom"/>
</dbReference>
<keyword evidence="3" id="KW-0347">Helicase</keyword>
<sequence length="109" mass="12259">MTLLENSLEMSLGRVAYPPGLQFKNLEPVTRPRTLSFPFTFDLFQEGAILCIEYNEPVMAAANTSAGKTVVGEYTYAIAKALGEKRRVIYTTPIKDLSNQKYREFFLGV</sequence>
<dbReference type="Pfam" id="PF00270">
    <property type="entry name" value="DEAD"/>
    <property type="match status" value="1"/>
</dbReference>
<dbReference type="Gene3D" id="3.40.50.300">
    <property type="entry name" value="P-loop containing nucleotide triphosphate hydrolases"/>
    <property type="match status" value="1"/>
</dbReference>
<dbReference type="PANTHER" id="PTHR12131">
    <property type="entry name" value="ATP-DEPENDENT RNA AND DNA HELICASE"/>
    <property type="match status" value="1"/>
</dbReference>
<dbReference type="EMBL" id="UZAE01001471">
    <property type="protein sequence ID" value="VDN98661.1"/>
    <property type="molecule type" value="Genomic_DNA"/>
</dbReference>
<dbReference type="InterPro" id="IPR050699">
    <property type="entry name" value="RNA-DNA_Helicase"/>
</dbReference>
<dbReference type="OrthoDB" id="64767at2759"/>
<evidence type="ECO:0000313" key="7">
    <source>
        <dbReference type="Proteomes" id="UP000278807"/>
    </source>
</evidence>
<dbReference type="SUPFAM" id="SSF52540">
    <property type="entry name" value="P-loop containing nucleoside triphosphate hydrolases"/>
    <property type="match status" value="1"/>
</dbReference>
<proteinExistence type="predicted"/>
<feature type="domain" description="DEAD/DEAH-box helicase" evidence="5">
    <location>
        <begin position="44"/>
        <end position="105"/>
    </location>
</feature>
<name>A0A0R3T6W3_RODNA</name>
<dbReference type="GO" id="GO:0000460">
    <property type="term" value="P:maturation of 5.8S rRNA"/>
    <property type="evidence" value="ECO:0007669"/>
    <property type="project" value="TreeGrafter"/>
</dbReference>
<accession>A0A0R3T6W3</accession>
<evidence type="ECO:0000313" key="8">
    <source>
        <dbReference type="WBParaSite" id="HNAJ_0000280101-mRNA-1"/>
    </source>
</evidence>
<dbReference type="GO" id="GO:0005524">
    <property type="term" value="F:ATP binding"/>
    <property type="evidence" value="ECO:0007669"/>
    <property type="project" value="UniProtKB-KW"/>
</dbReference>
<keyword evidence="1" id="KW-0547">Nucleotide-binding</keyword>
<dbReference type="GO" id="GO:0016787">
    <property type="term" value="F:hydrolase activity"/>
    <property type="evidence" value="ECO:0007669"/>
    <property type="project" value="UniProtKB-KW"/>
</dbReference>
<dbReference type="Proteomes" id="UP000278807">
    <property type="component" value="Unassembled WGS sequence"/>
</dbReference>
<keyword evidence="4" id="KW-0067">ATP-binding</keyword>
<evidence type="ECO:0000256" key="1">
    <source>
        <dbReference type="ARBA" id="ARBA00022741"/>
    </source>
</evidence>
<protein>
    <submittedName>
        <fullName evidence="8">DEAD/DEAH box helicase</fullName>
    </submittedName>
</protein>
<evidence type="ECO:0000256" key="2">
    <source>
        <dbReference type="ARBA" id="ARBA00022801"/>
    </source>
</evidence>
<dbReference type="GO" id="GO:0003676">
    <property type="term" value="F:nucleic acid binding"/>
    <property type="evidence" value="ECO:0007669"/>
    <property type="project" value="InterPro"/>
</dbReference>
<evidence type="ECO:0000256" key="4">
    <source>
        <dbReference type="ARBA" id="ARBA00022840"/>
    </source>
</evidence>
<reference evidence="6 7" key="2">
    <citation type="submission" date="2018-11" db="EMBL/GenBank/DDBJ databases">
        <authorList>
            <consortium name="Pathogen Informatics"/>
        </authorList>
    </citation>
    <scope>NUCLEOTIDE SEQUENCE [LARGE SCALE GENOMIC DNA]</scope>
</reference>
<dbReference type="GO" id="GO:0005634">
    <property type="term" value="C:nucleus"/>
    <property type="evidence" value="ECO:0007669"/>
    <property type="project" value="TreeGrafter"/>
</dbReference>
<dbReference type="PANTHER" id="PTHR12131:SF7">
    <property type="entry name" value="EXOSOME RNA HELICASE MTR4"/>
    <property type="match status" value="1"/>
</dbReference>
<keyword evidence="7" id="KW-1185">Reference proteome</keyword>
<keyword evidence="2" id="KW-0378">Hydrolase</keyword>
<gene>
    <name evidence="6" type="ORF">HNAJ_LOCUS2802</name>
</gene>
<dbReference type="GO" id="GO:0004386">
    <property type="term" value="F:helicase activity"/>
    <property type="evidence" value="ECO:0007669"/>
    <property type="project" value="UniProtKB-KW"/>
</dbReference>
<evidence type="ECO:0000313" key="6">
    <source>
        <dbReference type="EMBL" id="VDN98661.1"/>
    </source>
</evidence>
<evidence type="ECO:0000256" key="3">
    <source>
        <dbReference type="ARBA" id="ARBA00022806"/>
    </source>
</evidence>
<dbReference type="WBParaSite" id="HNAJ_0000280101-mRNA-1">
    <property type="protein sequence ID" value="HNAJ_0000280101-mRNA-1"/>
    <property type="gene ID" value="HNAJ_0000280101"/>
</dbReference>
<dbReference type="STRING" id="102285.A0A0R3T6W3"/>
<evidence type="ECO:0000259" key="5">
    <source>
        <dbReference type="Pfam" id="PF00270"/>
    </source>
</evidence>
<dbReference type="InterPro" id="IPR027417">
    <property type="entry name" value="P-loop_NTPase"/>
</dbReference>
<reference evidence="8" key="1">
    <citation type="submission" date="2017-02" db="UniProtKB">
        <authorList>
            <consortium name="WormBaseParasite"/>
        </authorList>
    </citation>
    <scope>IDENTIFICATION</scope>
</reference>
<organism evidence="8">
    <name type="scientific">Rodentolepis nana</name>
    <name type="common">Dwarf tapeworm</name>
    <name type="synonym">Hymenolepis nana</name>
    <dbReference type="NCBI Taxonomy" id="102285"/>
    <lineage>
        <taxon>Eukaryota</taxon>
        <taxon>Metazoa</taxon>
        <taxon>Spiralia</taxon>
        <taxon>Lophotrochozoa</taxon>
        <taxon>Platyhelminthes</taxon>
        <taxon>Cestoda</taxon>
        <taxon>Eucestoda</taxon>
        <taxon>Cyclophyllidea</taxon>
        <taxon>Hymenolepididae</taxon>
        <taxon>Rodentolepis</taxon>
    </lineage>
</organism>